<feature type="transmembrane region" description="Helical" evidence="5">
    <location>
        <begin position="9"/>
        <end position="32"/>
    </location>
</feature>
<feature type="transmembrane region" description="Helical" evidence="5">
    <location>
        <begin position="267"/>
        <end position="293"/>
    </location>
</feature>
<dbReference type="PRINTS" id="PR01035">
    <property type="entry name" value="TCRTETA"/>
</dbReference>
<feature type="transmembrane region" description="Helical" evidence="5">
    <location>
        <begin position="425"/>
        <end position="444"/>
    </location>
</feature>
<dbReference type="Gene3D" id="1.20.1720.10">
    <property type="entry name" value="Multidrug resistance protein D"/>
    <property type="match status" value="1"/>
</dbReference>
<evidence type="ECO:0000256" key="3">
    <source>
        <dbReference type="ARBA" id="ARBA00022989"/>
    </source>
</evidence>
<proteinExistence type="predicted"/>
<evidence type="ECO:0000256" key="1">
    <source>
        <dbReference type="ARBA" id="ARBA00004141"/>
    </source>
</evidence>
<accession>A0A8T5USX1</accession>
<sequence length="456" mass="48935">MHLNGNNQILFLLFVGVFMGSLDIGIVGPALPSIQTYFLVNERVLSWVFTIYILFFMIGTPLMAKLSDIYGRKSIYILDIFLFALGSLITITSFSYDMLLLGRAIQGIGAGGIFPVANAFIGDIFPPDKRGGALGILSSVWGLSSVLGPILGGLLLNYSWQLLFIINLPIAGMVLIGSLYILPKSQKNGKIRFDWAGLTVLGFMVIALAYGLNQIETNNFISSVSSLNVWPYIVLSGILLPILWFVEKRAKDPLIQVNLFKSLEVKLVSSISIGTGLVQASTVFVPAFVIAALSFSTTTASLMLMPIVLTMALGAPVIGKLLDKFGSRNIMVTGAFCIVIGLFIMGFFSKSFYLFIFAGILVGVGMSTAIGSPPRYIMLIESPPKERASGQALINIITSFGQLMGGALIGAVIGSYAGAVNGYQLAYIAIGFVAILMTILALGLKSKKQQLKTMIG</sequence>
<comment type="subcellular location">
    <subcellularLocation>
        <location evidence="1">Membrane</location>
        <topology evidence="1">Multi-pass membrane protein</topology>
    </subcellularLocation>
</comment>
<feature type="transmembrane region" description="Helical" evidence="5">
    <location>
        <begin position="392"/>
        <end position="413"/>
    </location>
</feature>
<dbReference type="GO" id="GO:0005886">
    <property type="term" value="C:plasma membrane"/>
    <property type="evidence" value="ECO:0007669"/>
    <property type="project" value="TreeGrafter"/>
</dbReference>
<comment type="caution">
    <text evidence="7">The sequence shown here is derived from an EMBL/GenBank/DDBJ whole genome shotgun (WGS) entry which is preliminary data.</text>
</comment>
<feature type="transmembrane region" description="Helical" evidence="5">
    <location>
        <begin position="354"/>
        <end position="371"/>
    </location>
</feature>
<dbReference type="InterPro" id="IPR001958">
    <property type="entry name" value="Tet-R_TetA/multi-R_MdtG-like"/>
</dbReference>
<dbReference type="Proteomes" id="UP000825933">
    <property type="component" value="Unassembled WGS sequence"/>
</dbReference>
<dbReference type="InterPro" id="IPR036259">
    <property type="entry name" value="MFS_trans_sf"/>
</dbReference>
<keyword evidence="8" id="KW-1185">Reference proteome</keyword>
<dbReference type="PANTHER" id="PTHR23501">
    <property type="entry name" value="MAJOR FACILITATOR SUPERFAMILY"/>
    <property type="match status" value="1"/>
</dbReference>
<keyword evidence="2 5" id="KW-0812">Transmembrane</keyword>
<keyword evidence="3 5" id="KW-1133">Transmembrane helix</keyword>
<dbReference type="Pfam" id="PF07690">
    <property type="entry name" value="MFS_1"/>
    <property type="match status" value="2"/>
</dbReference>
<dbReference type="PANTHER" id="PTHR23501:SF190">
    <property type="entry name" value="MAJOR FACILITATOR SUPERFAMILY MFS_1"/>
    <property type="match status" value="1"/>
</dbReference>
<evidence type="ECO:0000256" key="2">
    <source>
        <dbReference type="ARBA" id="ARBA00022692"/>
    </source>
</evidence>
<evidence type="ECO:0000256" key="4">
    <source>
        <dbReference type="ARBA" id="ARBA00023136"/>
    </source>
</evidence>
<feature type="transmembrane region" description="Helical" evidence="5">
    <location>
        <begin position="76"/>
        <end position="94"/>
    </location>
</feature>
<feature type="transmembrane region" description="Helical" evidence="5">
    <location>
        <begin position="227"/>
        <end position="246"/>
    </location>
</feature>
<evidence type="ECO:0000259" key="6">
    <source>
        <dbReference type="PROSITE" id="PS50850"/>
    </source>
</evidence>
<dbReference type="InterPro" id="IPR011701">
    <property type="entry name" value="MFS"/>
</dbReference>
<reference evidence="8" key="1">
    <citation type="journal article" date="2022" name="Microbiol. Resour. Announc.">
        <title>Draft Genome Sequence of a Methanogenic Archaeon from West Spitsbergen Permafrost.</title>
        <authorList>
            <person name="Trubitsyn V."/>
            <person name="Rivkina E."/>
            <person name="Shcherbakova V."/>
        </authorList>
    </citation>
    <scope>NUCLEOTIDE SEQUENCE [LARGE SCALE GENOMIC DNA]</scope>
    <source>
        <strain evidence="8">VT</strain>
    </source>
</reference>
<evidence type="ECO:0000313" key="7">
    <source>
        <dbReference type="EMBL" id="MBZ2166858.1"/>
    </source>
</evidence>
<dbReference type="CDD" id="cd17321">
    <property type="entry name" value="MFS_MMR_MDR_like"/>
    <property type="match status" value="1"/>
</dbReference>
<feature type="transmembrane region" description="Helical" evidence="5">
    <location>
        <begin position="44"/>
        <end position="64"/>
    </location>
</feature>
<evidence type="ECO:0000313" key="8">
    <source>
        <dbReference type="Proteomes" id="UP000825933"/>
    </source>
</evidence>
<feature type="transmembrane region" description="Helical" evidence="5">
    <location>
        <begin position="162"/>
        <end position="183"/>
    </location>
</feature>
<dbReference type="Gene3D" id="1.20.1250.20">
    <property type="entry name" value="MFS general substrate transporter like domains"/>
    <property type="match status" value="1"/>
</dbReference>
<feature type="transmembrane region" description="Helical" evidence="5">
    <location>
        <begin position="330"/>
        <end position="348"/>
    </location>
</feature>
<feature type="domain" description="Major facilitator superfamily (MFS) profile" evidence="6">
    <location>
        <begin position="9"/>
        <end position="449"/>
    </location>
</feature>
<organism evidence="7 8">
    <name type="scientific">Methanobacterium spitsbergense</name>
    <dbReference type="NCBI Taxonomy" id="2874285"/>
    <lineage>
        <taxon>Archaea</taxon>
        <taxon>Methanobacteriati</taxon>
        <taxon>Methanobacteriota</taxon>
        <taxon>Methanomada group</taxon>
        <taxon>Methanobacteria</taxon>
        <taxon>Methanobacteriales</taxon>
        <taxon>Methanobacteriaceae</taxon>
        <taxon>Methanobacterium</taxon>
    </lineage>
</organism>
<dbReference type="EMBL" id="JAIOUQ010000016">
    <property type="protein sequence ID" value="MBZ2166858.1"/>
    <property type="molecule type" value="Genomic_DNA"/>
</dbReference>
<feature type="transmembrane region" description="Helical" evidence="5">
    <location>
        <begin position="299"/>
        <end position="318"/>
    </location>
</feature>
<dbReference type="RefSeq" id="WP_223792403.1">
    <property type="nucleotide sequence ID" value="NZ_JAIOUQ010000016.1"/>
</dbReference>
<evidence type="ECO:0000256" key="5">
    <source>
        <dbReference type="SAM" id="Phobius"/>
    </source>
</evidence>
<protein>
    <submittedName>
        <fullName evidence="7">MFS transporter</fullName>
    </submittedName>
</protein>
<feature type="transmembrane region" description="Helical" evidence="5">
    <location>
        <begin position="133"/>
        <end position="156"/>
    </location>
</feature>
<dbReference type="AlphaFoldDB" id="A0A8T5USX1"/>
<dbReference type="PROSITE" id="PS50850">
    <property type="entry name" value="MFS"/>
    <property type="match status" value="1"/>
</dbReference>
<dbReference type="InterPro" id="IPR020846">
    <property type="entry name" value="MFS_dom"/>
</dbReference>
<keyword evidence="4 5" id="KW-0472">Membrane</keyword>
<dbReference type="SUPFAM" id="SSF103473">
    <property type="entry name" value="MFS general substrate transporter"/>
    <property type="match status" value="1"/>
</dbReference>
<gene>
    <name evidence="7" type="ORF">K8N75_12510</name>
</gene>
<name>A0A8T5USX1_9EURY</name>
<dbReference type="GO" id="GO:0022857">
    <property type="term" value="F:transmembrane transporter activity"/>
    <property type="evidence" value="ECO:0007669"/>
    <property type="project" value="InterPro"/>
</dbReference>
<feature type="transmembrane region" description="Helical" evidence="5">
    <location>
        <begin position="100"/>
        <end position="121"/>
    </location>
</feature>
<feature type="transmembrane region" description="Helical" evidence="5">
    <location>
        <begin position="195"/>
        <end position="215"/>
    </location>
</feature>